<dbReference type="NCBIfam" id="TIGR01554">
    <property type="entry name" value="major_cap_HK97"/>
    <property type="match status" value="1"/>
</dbReference>
<feature type="domain" description="Phage capsid-like C-terminal" evidence="7">
    <location>
        <begin position="262"/>
        <end position="538"/>
    </location>
</feature>
<evidence type="ECO:0000259" key="7">
    <source>
        <dbReference type="Pfam" id="PF05065"/>
    </source>
</evidence>
<sequence length="541" mass="60509">MTQLELRQVDVELSGVKQDSGELLVSGYVNETGQWSQPLGRENRFIERIEPGTFQRALQKGNDVHFLAEHDNAKLLASTKNGSLQLREDDKGLYMEARISPTSWGKDYHQLIQDGLLTNMSFGMQVTEQKWDKRDDGTYQRTISDLTLAEVSVVRNPAYVKSSIKARSLEVTSEDELFLMHEKEKNSMEEPKMSKEKQLKELRAQMEALEAEQRAEQETAKEVEVRDVEVDPTEIENRGVELFLKGDMLAPEVRALTTGSQAITVPTVISNQIIEMVVEKADLFRRTKQHRPVSGTLEVLRKSKKASSAFIGEWDSAGTTDFKFDKVILEQRRAVAAIELSQQLVNDSGIPIIDYTANEIATALAEKLDESVLTGLVANKEFEGILSANVPTSNVSTYKAGTGITVADLNKMILNSPKKYAKDSIFIMSRPTFVQVASLQYPDGRFVLTHDVINNEPSYKIFGHEIVISEDMPAVATGKVAVIFINMAEAVNSMVKRGAQMKRISDDTTQALRGSHLLMIDIYADSKIVNEKAIRFLKQEA</sequence>
<dbReference type="Pfam" id="PF04586">
    <property type="entry name" value="Peptidase_S78"/>
    <property type="match status" value="1"/>
</dbReference>
<evidence type="ECO:0000256" key="1">
    <source>
        <dbReference type="ARBA" id="ARBA00004328"/>
    </source>
</evidence>
<evidence type="ECO:0000256" key="2">
    <source>
        <dbReference type="ARBA" id="ARBA00022612"/>
    </source>
</evidence>
<comment type="subcellular location">
    <subcellularLocation>
        <location evidence="1">Virion</location>
    </subcellularLocation>
</comment>
<dbReference type="RefSeq" id="WP_098666100.1">
    <property type="nucleotide sequence ID" value="NZ_NVDG01000033.1"/>
</dbReference>
<dbReference type="GO" id="GO:0006508">
    <property type="term" value="P:proteolysis"/>
    <property type="evidence" value="ECO:0007669"/>
    <property type="project" value="UniProtKB-KW"/>
</dbReference>
<dbReference type="Proteomes" id="UP000224076">
    <property type="component" value="Unassembled WGS sequence"/>
</dbReference>
<dbReference type="GO" id="GO:0008233">
    <property type="term" value="F:peptidase activity"/>
    <property type="evidence" value="ECO:0007669"/>
    <property type="project" value="UniProtKB-KW"/>
</dbReference>
<dbReference type="InterPro" id="IPR006433">
    <property type="entry name" value="Prohead_protease"/>
</dbReference>
<evidence type="ECO:0000259" key="6">
    <source>
        <dbReference type="Pfam" id="PF04586"/>
    </source>
</evidence>
<dbReference type="InterPro" id="IPR054613">
    <property type="entry name" value="Peptidase_S78_dom"/>
</dbReference>
<evidence type="ECO:0000313" key="8">
    <source>
        <dbReference type="EMBL" id="PFU40152.1"/>
    </source>
</evidence>
<evidence type="ECO:0000256" key="4">
    <source>
        <dbReference type="ARBA" id="ARBA00022801"/>
    </source>
</evidence>
<dbReference type="Pfam" id="PF05065">
    <property type="entry name" value="Phage_capsid"/>
    <property type="match status" value="1"/>
</dbReference>
<organism evidence="8 9">
    <name type="scientific">Bacillus cereus</name>
    <dbReference type="NCBI Taxonomy" id="1396"/>
    <lineage>
        <taxon>Bacteria</taxon>
        <taxon>Bacillati</taxon>
        <taxon>Bacillota</taxon>
        <taxon>Bacilli</taxon>
        <taxon>Bacillales</taxon>
        <taxon>Bacillaceae</taxon>
        <taxon>Bacillus</taxon>
        <taxon>Bacillus cereus group</taxon>
    </lineage>
</organism>
<dbReference type="InterPro" id="IPR054612">
    <property type="entry name" value="Phage_capsid-like_C"/>
</dbReference>
<protein>
    <submittedName>
        <fullName evidence="8">Phage major capsid protein</fullName>
    </submittedName>
</protein>
<accession>A0A2B3TYV9</accession>
<feature type="coiled-coil region" evidence="5">
    <location>
        <begin position="192"/>
        <end position="226"/>
    </location>
</feature>
<evidence type="ECO:0000256" key="3">
    <source>
        <dbReference type="ARBA" id="ARBA00022670"/>
    </source>
</evidence>
<keyword evidence="4" id="KW-0378">Hydrolase</keyword>
<proteinExistence type="predicted"/>
<name>A0A2B3TYV9_BACCE</name>
<comment type="caution">
    <text evidence="8">The sequence shown here is derived from an EMBL/GenBank/DDBJ whole genome shotgun (WGS) entry which is preliminary data.</text>
</comment>
<keyword evidence="3" id="KW-0645">Protease</keyword>
<dbReference type="InterPro" id="IPR024455">
    <property type="entry name" value="Phage_capsid"/>
</dbReference>
<keyword evidence="2" id="KW-1188">Viral release from host cell</keyword>
<dbReference type="NCBIfam" id="TIGR01543">
    <property type="entry name" value="proheadase_HK97"/>
    <property type="match status" value="1"/>
</dbReference>
<feature type="domain" description="Prohead serine protease" evidence="6">
    <location>
        <begin position="18"/>
        <end position="171"/>
    </location>
</feature>
<dbReference type="Gene3D" id="3.30.2400.10">
    <property type="entry name" value="Major capsid protein gp5"/>
    <property type="match status" value="1"/>
</dbReference>
<evidence type="ECO:0000313" key="9">
    <source>
        <dbReference type="Proteomes" id="UP000224076"/>
    </source>
</evidence>
<dbReference type="AlphaFoldDB" id="A0A2B3TYV9"/>
<evidence type="ECO:0000256" key="5">
    <source>
        <dbReference type="SAM" id="Coils"/>
    </source>
</evidence>
<reference evidence="8 9" key="1">
    <citation type="submission" date="2017-09" db="EMBL/GenBank/DDBJ databases">
        <title>Large-scale bioinformatics analysis of Bacillus genomes uncovers conserved roles of natural products in bacterial physiology.</title>
        <authorList>
            <consortium name="Agbiome Team Llc"/>
            <person name="Bleich R.M."/>
            <person name="Grubbs K.J."/>
            <person name="Santa Maria K.C."/>
            <person name="Allen S.E."/>
            <person name="Farag S."/>
            <person name="Shank E.A."/>
            <person name="Bowers A."/>
        </authorList>
    </citation>
    <scope>NUCLEOTIDE SEQUENCE [LARGE SCALE GENOMIC DNA]</scope>
    <source>
        <strain evidence="8 9">AFS061806</strain>
    </source>
</reference>
<dbReference type="EMBL" id="NVDG01000033">
    <property type="protein sequence ID" value="PFU40152.1"/>
    <property type="molecule type" value="Genomic_DNA"/>
</dbReference>
<dbReference type="SUPFAM" id="SSF56563">
    <property type="entry name" value="Major capsid protein gp5"/>
    <property type="match status" value="1"/>
</dbReference>
<gene>
    <name evidence="8" type="ORF">COK86_20375</name>
</gene>
<keyword evidence="5" id="KW-0175">Coiled coil</keyword>